<name>A0A3D9UUS9_BACMY</name>
<accession>A0A3D9UUS9</accession>
<dbReference type="RefSeq" id="WP_113937340.1">
    <property type="nucleotide sequence ID" value="NZ_QTTY01000014.1"/>
</dbReference>
<dbReference type="AlphaFoldDB" id="A0A3D9UUS9"/>
<dbReference type="EMBL" id="QTTY01000014">
    <property type="protein sequence ID" value="REF33252.1"/>
    <property type="molecule type" value="Genomic_DNA"/>
</dbReference>
<evidence type="ECO:0000313" key="2">
    <source>
        <dbReference type="Proteomes" id="UP000256530"/>
    </source>
</evidence>
<proteinExistence type="predicted"/>
<organism evidence="1 2">
    <name type="scientific">Bacillus mycoides</name>
    <dbReference type="NCBI Taxonomy" id="1405"/>
    <lineage>
        <taxon>Bacteria</taxon>
        <taxon>Bacillati</taxon>
        <taxon>Bacillota</taxon>
        <taxon>Bacilli</taxon>
        <taxon>Bacillales</taxon>
        <taxon>Bacillaceae</taxon>
        <taxon>Bacillus</taxon>
        <taxon>Bacillus cereus group</taxon>
    </lineage>
</organism>
<protein>
    <submittedName>
        <fullName evidence="1">Uncharacterized protein</fullName>
    </submittedName>
</protein>
<sequence>MAFEKYSEYTCVNFNLLNKNLNTNQQGLYYSQWKKKYDKILADNNAIIEWDIRSRKALKEIATSATFFKEAELVRKSNCYSAYYFLCNYSLFHAMLSTLYLNCEIELEKLINISHKKVQSIFVSTYRTKNNPIISTDINKHFTLLKSLREYYSYSMPMNEFFPDYDFEQPGTFLEIDIKQCFQLTSLHSLILSNSCLGEHKVIRTNELSQSELHMFRGLFEKVNAKKHPLKNYYILDPADKNVLDEMYHYGFKVEHINLDIDHFIDEFKTYQSGHDNENSLSISEIDSFFYSTLI</sequence>
<evidence type="ECO:0000313" key="1">
    <source>
        <dbReference type="EMBL" id="REF33252.1"/>
    </source>
</evidence>
<dbReference type="Proteomes" id="UP000256530">
    <property type="component" value="Unassembled WGS sequence"/>
</dbReference>
<reference evidence="1 2" key="1">
    <citation type="submission" date="2018-08" db="EMBL/GenBank/DDBJ databases">
        <title>Freshwater and sediment microbial communities from various areas in North America, analyzing microbe dynamics in response to fracking.</title>
        <authorList>
            <person name="Lamendella R."/>
        </authorList>
    </citation>
    <scope>NUCLEOTIDE SEQUENCE [LARGE SCALE GENOMIC DNA]</scope>
    <source>
        <strain evidence="1 2">DB-1</strain>
    </source>
</reference>
<gene>
    <name evidence="1" type="ORF">DET55_11485</name>
</gene>
<comment type="caution">
    <text evidence="1">The sequence shown here is derived from an EMBL/GenBank/DDBJ whole genome shotgun (WGS) entry which is preliminary data.</text>
</comment>